<dbReference type="PROSITE" id="PS50297">
    <property type="entry name" value="ANK_REP_REGION"/>
    <property type="match status" value="2"/>
</dbReference>
<dbReference type="InterPro" id="IPR002110">
    <property type="entry name" value="Ankyrin_rpt"/>
</dbReference>
<feature type="repeat" description="ANK" evidence="1">
    <location>
        <begin position="46"/>
        <end position="67"/>
    </location>
</feature>
<evidence type="ECO:0000313" key="2">
    <source>
        <dbReference type="Ensembl" id="ENSBJAP00000007370.1"/>
    </source>
</evidence>
<dbReference type="PANTHER" id="PTHR24168:SF24">
    <property type="entry name" value="KN MOTIF AND ANKYRIN REPEAT DOMAIN-CONTAINING PROTEIN 4"/>
    <property type="match status" value="1"/>
</dbReference>
<keyword evidence="3" id="KW-1185">Reference proteome</keyword>
<organism evidence="2 3">
    <name type="scientific">Buteo japonicus</name>
    <dbReference type="NCBI Taxonomy" id="224669"/>
    <lineage>
        <taxon>Eukaryota</taxon>
        <taxon>Metazoa</taxon>
        <taxon>Chordata</taxon>
        <taxon>Craniata</taxon>
        <taxon>Vertebrata</taxon>
        <taxon>Euteleostomi</taxon>
        <taxon>Archelosauria</taxon>
        <taxon>Archosauria</taxon>
        <taxon>Dinosauria</taxon>
        <taxon>Saurischia</taxon>
        <taxon>Theropoda</taxon>
        <taxon>Coelurosauria</taxon>
        <taxon>Aves</taxon>
        <taxon>Neognathae</taxon>
        <taxon>Neoaves</taxon>
        <taxon>Telluraves</taxon>
        <taxon>Accipitrimorphae</taxon>
        <taxon>Accipitriformes</taxon>
        <taxon>Accipitridae</taxon>
        <taxon>Accipitrinae</taxon>
        <taxon>Buteo</taxon>
    </lineage>
</organism>
<dbReference type="Pfam" id="PF12796">
    <property type="entry name" value="Ank_2"/>
    <property type="match status" value="1"/>
</dbReference>
<name>A0A8C0AUQ0_9AVES</name>
<dbReference type="GO" id="GO:0030837">
    <property type="term" value="P:negative regulation of actin filament polymerization"/>
    <property type="evidence" value="ECO:0007669"/>
    <property type="project" value="InterPro"/>
</dbReference>
<protein>
    <submittedName>
        <fullName evidence="2">Uncharacterized protein</fullName>
    </submittedName>
</protein>
<dbReference type="Gene3D" id="1.25.40.20">
    <property type="entry name" value="Ankyrin repeat-containing domain"/>
    <property type="match status" value="1"/>
</dbReference>
<sequence length="130" mass="14210">MTGCSSFPVWLQGGQTALMLGVSHERDDMVRALLSCQADVNLQDEEGTTALMVACRQGNADIVRLLLAQPGCQVGLTDKVRLRWSRTRPHVRRVGRAHAGSCFTGLPVSPPAVPEAWGFLSEEVQFRSTF</sequence>
<proteinExistence type="predicted"/>
<keyword evidence="1" id="KW-0040">ANK repeat</keyword>
<dbReference type="PROSITE" id="PS50088">
    <property type="entry name" value="ANK_REPEAT"/>
    <property type="match status" value="2"/>
</dbReference>
<reference evidence="2" key="1">
    <citation type="submission" date="2025-08" db="UniProtKB">
        <authorList>
            <consortium name="Ensembl"/>
        </authorList>
    </citation>
    <scope>IDENTIFICATION</scope>
</reference>
<dbReference type="AlphaFoldDB" id="A0A8C0AUQ0"/>
<reference evidence="2" key="2">
    <citation type="submission" date="2025-09" db="UniProtKB">
        <authorList>
            <consortium name="Ensembl"/>
        </authorList>
    </citation>
    <scope>IDENTIFICATION</scope>
</reference>
<dbReference type="GO" id="GO:0005737">
    <property type="term" value="C:cytoplasm"/>
    <property type="evidence" value="ECO:0007669"/>
    <property type="project" value="TreeGrafter"/>
</dbReference>
<accession>A0A8C0AUQ0</accession>
<dbReference type="InterPro" id="IPR036770">
    <property type="entry name" value="Ankyrin_rpt-contain_sf"/>
</dbReference>
<dbReference type="Ensembl" id="ENSBJAT00000007585.1">
    <property type="protein sequence ID" value="ENSBJAP00000007370.1"/>
    <property type="gene ID" value="ENSBJAG00000005204.1"/>
</dbReference>
<dbReference type="SUPFAM" id="SSF48403">
    <property type="entry name" value="Ankyrin repeat"/>
    <property type="match status" value="1"/>
</dbReference>
<evidence type="ECO:0000313" key="3">
    <source>
        <dbReference type="Proteomes" id="UP000694555"/>
    </source>
</evidence>
<dbReference type="InterPro" id="IPR047184">
    <property type="entry name" value="KANK1-4"/>
</dbReference>
<evidence type="ECO:0000256" key="1">
    <source>
        <dbReference type="PROSITE-ProRule" id="PRU00023"/>
    </source>
</evidence>
<dbReference type="GO" id="GO:0005856">
    <property type="term" value="C:cytoskeleton"/>
    <property type="evidence" value="ECO:0007669"/>
    <property type="project" value="TreeGrafter"/>
</dbReference>
<dbReference type="SMART" id="SM00248">
    <property type="entry name" value="ANK"/>
    <property type="match status" value="2"/>
</dbReference>
<feature type="repeat" description="ANK" evidence="1">
    <location>
        <begin position="13"/>
        <end position="45"/>
    </location>
</feature>
<dbReference type="Proteomes" id="UP000694555">
    <property type="component" value="Unplaced"/>
</dbReference>
<dbReference type="PANTHER" id="PTHR24168">
    <property type="entry name" value="KN MOTIF AND ANKYRIN REPEAT DOMAIN-CONTAINING"/>
    <property type="match status" value="1"/>
</dbReference>